<dbReference type="GO" id="GO:0006355">
    <property type="term" value="P:regulation of DNA-templated transcription"/>
    <property type="evidence" value="ECO:0007669"/>
    <property type="project" value="InterPro"/>
</dbReference>
<gene>
    <name evidence="8" type="ORF">DMP12_03510</name>
    <name evidence="7" type="ORF">GKG38_00550</name>
</gene>
<reference evidence="7 10" key="4">
    <citation type="journal article" date="2019" name="Nat. Med.">
        <title>A library of human gut bacterial isolates paired with longitudinal multiomics data enables mechanistic microbiome research.</title>
        <authorList>
            <person name="Poyet M."/>
            <person name="Groussin M."/>
            <person name="Gibbons S.M."/>
            <person name="Avila-Pacheco J."/>
            <person name="Jiang X."/>
            <person name="Kearney S.M."/>
            <person name="Perrotta A.R."/>
            <person name="Berdy B."/>
            <person name="Zhao S."/>
            <person name="Lieberman T.D."/>
            <person name="Swanson P.K."/>
            <person name="Smith M."/>
            <person name="Roesemann S."/>
            <person name="Alexander J.E."/>
            <person name="Rich S.A."/>
            <person name="Livny J."/>
            <person name="Vlamakis H."/>
            <person name="Clish C."/>
            <person name="Bullock K."/>
            <person name="Deik A."/>
            <person name="Scott J."/>
            <person name="Pierce K.A."/>
            <person name="Xavier R.J."/>
            <person name="Alm E.J."/>
        </authorList>
    </citation>
    <scope>NUCLEOTIDE SEQUENCE [LARGE SCALE GENOMIC DNA]</scope>
    <source>
        <strain evidence="7 10">BIOML-A1</strain>
    </source>
</reference>
<dbReference type="EMBL" id="WKZA01000001">
    <property type="protein sequence ID" value="MSA93585.1"/>
    <property type="molecule type" value="Genomic_DNA"/>
</dbReference>
<keyword evidence="5" id="KW-0812">Transmembrane</keyword>
<protein>
    <submittedName>
        <fullName evidence="7">DNA-binding response regulator</fullName>
    </submittedName>
    <submittedName>
        <fullName evidence="8">LuxR family transcriptional regulator</fullName>
    </submittedName>
</protein>
<dbReference type="Pfam" id="PF00196">
    <property type="entry name" value="GerE"/>
    <property type="match status" value="1"/>
</dbReference>
<keyword evidence="1" id="KW-0805">Transcription regulation</keyword>
<feature type="transmembrane region" description="Helical" evidence="5">
    <location>
        <begin position="339"/>
        <end position="361"/>
    </location>
</feature>
<dbReference type="PRINTS" id="PR00038">
    <property type="entry name" value="HTHLUXR"/>
</dbReference>
<feature type="compositionally biased region" description="Acidic residues" evidence="4">
    <location>
        <begin position="272"/>
        <end position="282"/>
    </location>
</feature>
<evidence type="ECO:0000256" key="5">
    <source>
        <dbReference type="SAM" id="Phobius"/>
    </source>
</evidence>
<name>A0A423UM53_9ACTN</name>
<evidence type="ECO:0000256" key="1">
    <source>
        <dbReference type="ARBA" id="ARBA00023015"/>
    </source>
</evidence>
<feature type="transmembrane region" description="Helical" evidence="5">
    <location>
        <begin position="461"/>
        <end position="483"/>
    </location>
</feature>
<dbReference type="InterPro" id="IPR036388">
    <property type="entry name" value="WH-like_DNA-bd_sf"/>
</dbReference>
<evidence type="ECO:0000313" key="8">
    <source>
        <dbReference type="EMBL" id="ROT91082.1"/>
    </source>
</evidence>
<dbReference type="InterPro" id="IPR016032">
    <property type="entry name" value="Sig_transdc_resp-reg_C-effctor"/>
</dbReference>
<feature type="transmembrane region" description="Helical" evidence="5">
    <location>
        <begin position="428"/>
        <end position="449"/>
    </location>
</feature>
<proteinExistence type="predicted"/>
<dbReference type="PANTHER" id="PTHR44688">
    <property type="entry name" value="DNA-BINDING TRANSCRIPTIONAL ACTIVATOR DEVR_DOSR"/>
    <property type="match status" value="1"/>
</dbReference>
<dbReference type="Gene3D" id="1.10.10.10">
    <property type="entry name" value="Winged helix-like DNA-binding domain superfamily/Winged helix DNA-binding domain"/>
    <property type="match status" value="1"/>
</dbReference>
<dbReference type="CDD" id="cd06170">
    <property type="entry name" value="LuxR_C_like"/>
    <property type="match status" value="1"/>
</dbReference>
<dbReference type="SUPFAM" id="SSF46894">
    <property type="entry name" value="C-terminal effector domain of the bipartite response regulators"/>
    <property type="match status" value="1"/>
</dbReference>
<feature type="transmembrane region" description="Helical" evidence="5">
    <location>
        <begin position="370"/>
        <end position="390"/>
    </location>
</feature>
<keyword evidence="5" id="KW-0472">Membrane</keyword>
<feature type="transmembrane region" description="Helical" evidence="5">
    <location>
        <begin position="162"/>
        <end position="178"/>
    </location>
</feature>
<reference evidence="8" key="3">
    <citation type="journal article" date="2019" name="Microbiol. Resour. Announc.">
        <title>Draft Genome Sequences of Type Strains of Gordonibacter faecihominis, Paraeggerthella hongkongensis, Parvibacter caecicola,Slackia equolifaciens, Slackia faecicanis, and Slackia isoflavoniconvertens.</title>
        <authorList>
            <person name="Danylec N."/>
            <person name="Stoll D.A."/>
            <person name="Dotsch A."/>
            <person name="Huch M."/>
        </authorList>
    </citation>
    <scope>NUCLEOTIDE SEQUENCE</scope>
    <source>
        <strain evidence="8">DSM 27213</strain>
    </source>
</reference>
<dbReference type="AlphaFoldDB" id="A0A423UM53"/>
<feature type="domain" description="HTH luxR-type" evidence="6">
    <location>
        <begin position="524"/>
        <end position="589"/>
    </location>
</feature>
<feature type="transmembrane region" description="Helical" evidence="5">
    <location>
        <begin position="213"/>
        <end position="233"/>
    </location>
</feature>
<keyword evidence="2 7" id="KW-0238">DNA-binding</keyword>
<feature type="compositionally biased region" description="Basic residues" evidence="4">
    <location>
        <begin position="47"/>
        <end position="61"/>
    </location>
</feature>
<feature type="transmembrane region" description="Helical" evidence="5">
    <location>
        <begin position="128"/>
        <end position="150"/>
    </location>
</feature>
<feature type="transmembrane region" description="Helical" evidence="5">
    <location>
        <begin position="239"/>
        <end position="255"/>
    </location>
</feature>
<evidence type="ECO:0000313" key="9">
    <source>
        <dbReference type="Proteomes" id="UP000285258"/>
    </source>
</evidence>
<comment type="caution">
    <text evidence="8">The sequence shown here is derived from an EMBL/GenBank/DDBJ whole genome shotgun (WGS) entry which is preliminary data.</text>
</comment>
<dbReference type="GO" id="GO:0003677">
    <property type="term" value="F:DNA binding"/>
    <property type="evidence" value="ECO:0007669"/>
    <property type="project" value="UniProtKB-KW"/>
</dbReference>
<evidence type="ECO:0000259" key="6">
    <source>
        <dbReference type="PROSITE" id="PS50043"/>
    </source>
</evidence>
<dbReference type="PANTHER" id="PTHR44688:SF16">
    <property type="entry name" value="DNA-BINDING TRANSCRIPTIONAL ACTIVATOR DEVR_DOSR"/>
    <property type="match status" value="1"/>
</dbReference>
<feature type="transmembrane region" description="Helical" evidence="5">
    <location>
        <begin position="396"/>
        <end position="416"/>
    </location>
</feature>
<keyword evidence="5" id="KW-1133">Transmembrane helix</keyword>
<organism evidence="8 9">
    <name type="scientific">Gordonibacter urolithinfaciens</name>
    <dbReference type="NCBI Taxonomy" id="1335613"/>
    <lineage>
        <taxon>Bacteria</taxon>
        <taxon>Bacillati</taxon>
        <taxon>Actinomycetota</taxon>
        <taxon>Coriobacteriia</taxon>
        <taxon>Eggerthellales</taxon>
        <taxon>Eggerthellaceae</taxon>
        <taxon>Gordonibacter</taxon>
    </lineage>
</organism>
<sequence>MCPSHIIDPIDAEGLRPYDGKRFPYPTDAPLVRCVLGGGILRERHGARGKGRRAARRPCRARHGEGKPMKSKTSAADATPDGQRAPSASPVRFSLDYLIVIAGFGLCRAWIVFSLSASVSSFEARADWVFLVAGAVAAALAALVMTRFVGSLPRMHERLTDIMLGLAASSALCIPAATCLDSASLLMLGLITGGAAAGLLQVMWGERFAAQDLYFSLACAPAAAVVTGLVLAMSSDGNLIAFIALPAASIVLLALECRRCGIVWKTGLPEGQMEDDPEESEAATEREGGGTSFSRARASHGYLRLDAPSTKLMVSIMVFSFLVRMLDAFPIAGDDPFDLLGGIGSFSLVVVGAVFLVLVFFIKDRMNISLVYRLSLPVMIGGLIALALVFGERAPLAVLLIATGYELFDILAWVLFGEIARRMGPGAAPYVFGVGVAYMFLGMAAGYVASAVMIPLVHEGVLQLSAVALVAVLCLVIIAFLVLPESVVSSIPLIKGAGRRAEKPTDEQEERPDPQLTLEQKCAGVAEACGLTPREREVLQFLARGRTLSIVARDLHIAKNTARTHIEKIYQKTDIHKQQDLIDFVESWEEN</sequence>
<dbReference type="PROSITE" id="PS50043">
    <property type="entry name" value="HTH_LUXR_2"/>
    <property type="match status" value="1"/>
</dbReference>
<evidence type="ECO:0000313" key="7">
    <source>
        <dbReference type="EMBL" id="MSA93585.1"/>
    </source>
</evidence>
<feature type="transmembrane region" description="Helical" evidence="5">
    <location>
        <begin position="184"/>
        <end position="204"/>
    </location>
</feature>
<dbReference type="InterPro" id="IPR000792">
    <property type="entry name" value="Tscrpt_reg_LuxR_C"/>
</dbReference>
<evidence type="ECO:0000256" key="2">
    <source>
        <dbReference type="ARBA" id="ARBA00023125"/>
    </source>
</evidence>
<feature type="transmembrane region" description="Helical" evidence="5">
    <location>
        <begin position="312"/>
        <end position="333"/>
    </location>
</feature>
<reference evidence="8" key="2">
    <citation type="journal article" date="2019" name="Int. J. Syst. Evol. Microbiol.">
        <title>Gordonibacter faecihominis is a later heterotypic synonym of Gordonibacter urolithinfaciens.</title>
        <authorList>
            <person name="Danylec N."/>
            <person name="Stoll D.A."/>
            <person name="Huch M."/>
        </authorList>
    </citation>
    <scope>NUCLEOTIDE SEQUENCE</scope>
    <source>
        <strain evidence="8">DSM 27213</strain>
    </source>
</reference>
<accession>A0A423UM53</accession>
<evidence type="ECO:0000256" key="3">
    <source>
        <dbReference type="ARBA" id="ARBA00023163"/>
    </source>
</evidence>
<evidence type="ECO:0000313" key="10">
    <source>
        <dbReference type="Proteomes" id="UP000462865"/>
    </source>
</evidence>
<feature type="transmembrane region" description="Helical" evidence="5">
    <location>
        <begin position="97"/>
        <end position="116"/>
    </location>
</feature>
<reference evidence="9" key="1">
    <citation type="submission" date="2018-05" db="EMBL/GenBank/DDBJ databases">
        <title>Genome Sequencing of selected type strains of the family Eggerthellaceae.</title>
        <authorList>
            <person name="Danylec N."/>
            <person name="Stoll D.A."/>
            <person name="Doetsch A."/>
            <person name="Huch M."/>
        </authorList>
    </citation>
    <scope>NUCLEOTIDE SEQUENCE [LARGE SCALE GENOMIC DNA]</scope>
    <source>
        <strain evidence="9">DSM 27213</strain>
    </source>
</reference>
<keyword evidence="3" id="KW-0804">Transcription</keyword>
<feature type="region of interest" description="Disordered" evidence="4">
    <location>
        <begin position="271"/>
        <end position="293"/>
    </location>
</feature>
<evidence type="ECO:0000256" key="4">
    <source>
        <dbReference type="SAM" id="MobiDB-lite"/>
    </source>
</evidence>
<dbReference type="SMART" id="SM00421">
    <property type="entry name" value="HTH_LUXR"/>
    <property type="match status" value="1"/>
</dbReference>
<dbReference type="Proteomes" id="UP000285258">
    <property type="component" value="Unassembled WGS sequence"/>
</dbReference>
<feature type="region of interest" description="Disordered" evidence="4">
    <location>
        <begin position="45"/>
        <end position="88"/>
    </location>
</feature>
<dbReference type="EMBL" id="QIBW01000003">
    <property type="protein sequence ID" value="ROT91082.1"/>
    <property type="molecule type" value="Genomic_DNA"/>
</dbReference>
<dbReference type="Proteomes" id="UP000462865">
    <property type="component" value="Unassembled WGS sequence"/>
</dbReference>